<dbReference type="STRING" id="293826.Amet_2447"/>
<dbReference type="HOGENOM" id="CLU_167443_2_0_9"/>
<protein>
    <recommendedName>
        <fullName evidence="1">Putative Se/S carrier protein-like domain-containing protein</fullName>
    </recommendedName>
</protein>
<accession>A6TQY3</accession>
<dbReference type="Pfam" id="PF11823">
    <property type="entry name" value="Se_S_carrier"/>
    <property type="match status" value="1"/>
</dbReference>
<name>A6TQY3_ALKMQ</name>
<feature type="domain" description="Putative Se/S carrier protein-like" evidence="1">
    <location>
        <begin position="16"/>
        <end position="79"/>
    </location>
</feature>
<dbReference type="EMBL" id="CP000724">
    <property type="protein sequence ID" value="ABR48601.1"/>
    <property type="molecule type" value="Genomic_DNA"/>
</dbReference>
<sequence length="106" mass="12717">MSGGDQMYEKLIHQEYYLMVFHSKSYVVQLYQYLRRNYENKFDLISTPCRLKAGCSYSLRFYQLDDLNIIKNILAEQPQHFSTTKGVVYLSQRVNKRRTFTKIETI</sequence>
<gene>
    <name evidence="2" type="ordered locus">Amet_2447</name>
</gene>
<organism evidence="2 3">
    <name type="scientific">Alkaliphilus metalliredigens (strain QYMF)</name>
    <dbReference type="NCBI Taxonomy" id="293826"/>
    <lineage>
        <taxon>Bacteria</taxon>
        <taxon>Bacillati</taxon>
        <taxon>Bacillota</taxon>
        <taxon>Clostridia</taxon>
        <taxon>Peptostreptococcales</taxon>
        <taxon>Natronincolaceae</taxon>
        <taxon>Alkaliphilus</taxon>
    </lineage>
</organism>
<reference evidence="3" key="1">
    <citation type="journal article" date="2016" name="Genome Announc.">
        <title>Complete genome sequence of Alkaliphilus metalliredigens strain QYMF, an alkaliphilic and metal-reducing bacterium isolated from borax-contaminated leachate ponds.</title>
        <authorList>
            <person name="Hwang C."/>
            <person name="Copeland A."/>
            <person name="Lucas S."/>
            <person name="Lapidus A."/>
            <person name="Barry K."/>
            <person name="Detter J.C."/>
            <person name="Glavina Del Rio T."/>
            <person name="Hammon N."/>
            <person name="Israni S."/>
            <person name="Dalin E."/>
            <person name="Tice H."/>
            <person name="Pitluck S."/>
            <person name="Chertkov O."/>
            <person name="Brettin T."/>
            <person name="Bruce D."/>
            <person name="Han C."/>
            <person name="Schmutz J."/>
            <person name="Larimer F."/>
            <person name="Land M.L."/>
            <person name="Hauser L."/>
            <person name="Kyrpides N."/>
            <person name="Mikhailova N."/>
            <person name="Ye Q."/>
            <person name="Zhou J."/>
            <person name="Richardson P."/>
            <person name="Fields M.W."/>
        </authorList>
    </citation>
    <scope>NUCLEOTIDE SEQUENCE [LARGE SCALE GENOMIC DNA]</scope>
    <source>
        <strain evidence="3">QYMF</strain>
    </source>
</reference>
<evidence type="ECO:0000313" key="3">
    <source>
        <dbReference type="Proteomes" id="UP000001572"/>
    </source>
</evidence>
<evidence type="ECO:0000259" key="1">
    <source>
        <dbReference type="Pfam" id="PF11823"/>
    </source>
</evidence>
<dbReference type="AlphaFoldDB" id="A6TQY3"/>
<dbReference type="KEGG" id="amt:Amet_2447"/>
<evidence type="ECO:0000313" key="2">
    <source>
        <dbReference type="EMBL" id="ABR48601.1"/>
    </source>
</evidence>
<proteinExistence type="predicted"/>
<keyword evidence="3" id="KW-1185">Reference proteome</keyword>
<dbReference type="InterPro" id="IPR021778">
    <property type="entry name" value="Se/S_carrier-like"/>
</dbReference>
<dbReference type="Proteomes" id="UP000001572">
    <property type="component" value="Chromosome"/>
</dbReference>